<dbReference type="SUPFAM" id="SSF103025">
    <property type="entry name" value="Folate-binding domain"/>
    <property type="match status" value="1"/>
</dbReference>
<dbReference type="Pfam" id="PF17806">
    <property type="entry name" value="SO_alpha_A3"/>
    <property type="match status" value="1"/>
</dbReference>
<evidence type="ECO:0000259" key="3">
    <source>
        <dbReference type="Pfam" id="PF01571"/>
    </source>
</evidence>
<dbReference type="InterPro" id="IPR042204">
    <property type="entry name" value="2Fe-2S-bd_N"/>
</dbReference>
<feature type="domain" description="FAD/NAD(P)-binding" evidence="4">
    <location>
        <begin position="172"/>
        <end position="428"/>
    </location>
</feature>
<dbReference type="InterPro" id="IPR023753">
    <property type="entry name" value="FAD/NAD-binding_dom"/>
</dbReference>
<accession>A0A9X2HQY9</accession>
<dbReference type="InterPro" id="IPR006222">
    <property type="entry name" value="GCVT_N"/>
</dbReference>
<dbReference type="Pfam" id="PF08669">
    <property type="entry name" value="GCV_T_C"/>
    <property type="match status" value="1"/>
</dbReference>
<dbReference type="Gene3D" id="3.30.1360.120">
    <property type="entry name" value="Probable tRNA modification gtpase trme, domain 1"/>
    <property type="match status" value="1"/>
</dbReference>
<dbReference type="GO" id="GO:0046653">
    <property type="term" value="P:tetrahydrofolate metabolic process"/>
    <property type="evidence" value="ECO:0007669"/>
    <property type="project" value="InterPro"/>
</dbReference>
<sequence length="991" mass="106691">MSQSFRLRDKGRVDRSRPVSFSFDGRTLTGYVGDTLASALLANGVHVMGRSFKYHRPRSVLGAGVEEPNALVTVDRGRGRIDANILATTLEIHDGLVARSQNRWPSLTLDLGAVNNIFSAFIPAGFYYKTFMWPRAAWKSVYEPAIRRMAGLGPPPVDRDPDSYASQFDHCEVLVVGAGPAGLAAALAASAGPGRVILCDEGAEAGGALLGDPAAAIDGLAAWDWVGKVVAELSSRPNVTILTRTTAFRYGTQNMVGLVERVSDHLAGSTPGILRQRWRQVRACQVVLATGAHERPVLFRGNDRPGVMLASAARIYVNRYGVRLGSRCVVATRTDSGYQTAFDMARARIATTVLDMRASIAPALSAEAERLGIEVIAAARPIRAKGGRRVTAVEIEQADGQRRTLRCDLVLMAGGWVPVVHLFSQSRGKLRWEERVEGYVPDAATQAVRCAGACRGEFALSSALKDGFAAGQGAAGGDPGAIHGPPTCSSTEAEVDMRDVPMSVAADGGMAFIDYQNDVTTKDLRLAVREGFHSVEHFKRYTTTGMATDQGRTSNLNAMAVVGDALHRPMGQVGITTFRPPYTPVSFGALAGNNRGELFAPVRRTPTHDWAAAQGAVFEDVGLWKRARYFPKSGESMDEAVRRECRITRAVAGVLDASTLGKIEVVGPDAAEFMNRMYVNAWTKLKVGACRYGVLLRDDGFIFDDGVVGRIAEDRFHVTTTSGGAAGVFNLMEDYLQTEWPDLRVWLTSTTEQWAVISVQGPRARAILAPLVEDVDVSAEAFAHMTVREGRIAGVPTRLFRVSFTGELGFEVNVPSSEGMRVWEAICAEGRKHGAVVYGTETIHVLRAEKGFIIVGQETDGTTTPDDVGLGWAIGKTKPDFVGKRSLSLPGLTAPGRKQLVGLRPIGHETVPDEGAQLIGEAAPTPFSAQGHVTSAYWSEALDGPIALGLLRNGRARIGELVRVTSLVGEPRLWRVCDPVFLDPKGHRLNG</sequence>
<dbReference type="InterPro" id="IPR029043">
    <property type="entry name" value="GcvT/YgfZ_C"/>
</dbReference>
<dbReference type="GO" id="GO:0008115">
    <property type="term" value="F:sarcosine oxidase activity"/>
    <property type="evidence" value="ECO:0007669"/>
    <property type="project" value="InterPro"/>
</dbReference>
<dbReference type="InterPro" id="IPR027266">
    <property type="entry name" value="TrmE/GcvT-like"/>
</dbReference>
<proteinExistence type="inferred from homology"/>
<dbReference type="PANTHER" id="PTHR43757">
    <property type="entry name" value="AMINOMETHYLTRANSFERASE"/>
    <property type="match status" value="1"/>
</dbReference>
<dbReference type="SUPFAM" id="SSF51905">
    <property type="entry name" value="FAD/NAD(P)-binding domain"/>
    <property type="match status" value="1"/>
</dbReference>
<dbReference type="Pfam" id="PF01571">
    <property type="entry name" value="GCV_T"/>
    <property type="match status" value="1"/>
</dbReference>
<dbReference type="Pfam" id="PF07992">
    <property type="entry name" value="Pyr_redox_2"/>
    <property type="match status" value="1"/>
</dbReference>
<dbReference type="PANTHER" id="PTHR43757:SF2">
    <property type="entry name" value="AMINOMETHYLTRANSFERASE, MITOCHONDRIAL"/>
    <property type="match status" value="1"/>
</dbReference>
<dbReference type="RefSeq" id="WP_254296472.1">
    <property type="nucleotide sequence ID" value="NZ_JAMLDX010000023.1"/>
</dbReference>
<name>A0A9X2HQY9_9SPHN</name>
<evidence type="ECO:0000259" key="5">
    <source>
        <dbReference type="Pfam" id="PF08669"/>
    </source>
</evidence>
<keyword evidence="8" id="KW-1185">Reference proteome</keyword>
<evidence type="ECO:0000259" key="4">
    <source>
        <dbReference type="Pfam" id="PF07992"/>
    </source>
</evidence>
<organism evidence="7 8">
    <name type="scientific">Sphingomonas tagetis</name>
    <dbReference type="NCBI Taxonomy" id="2949092"/>
    <lineage>
        <taxon>Bacteria</taxon>
        <taxon>Pseudomonadati</taxon>
        <taxon>Pseudomonadota</taxon>
        <taxon>Alphaproteobacteria</taxon>
        <taxon>Sphingomonadales</taxon>
        <taxon>Sphingomonadaceae</taxon>
        <taxon>Sphingomonas</taxon>
    </lineage>
</organism>
<evidence type="ECO:0000313" key="8">
    <source>
        <dbReference type="Proteomes" id="UP001139451"/>
    </source>
</evidence>
<dbReference type="InterPro" id="IPR028896">
    <property type="entry name" value="GcvT/YgfZ/DmdA"/>
</dbReference>
<dbReference type="NCBIfam" id="TIGR01372">
    <property type="entry name" value="soxA"/>
    <property type="match status" value="1"/>
</dbReference>
<evidence type="ECO:0000259" key="6">
    <source>
        <dbReference type="Pfam" id="PF17806"/>
    </source>
</evidence>
<comment type="similarity">
    <text evidence="1">Belongs to the GcvT family.</text>
</comment>
<feature type="domain" description="SoxA A3" evidence="6">
    <location>
        <begin position="511"/>
        <end position="592"/>
    </location>
</feature>
<evidence type="ECO:0000313" key="7">
    <source>
        <dbReference type="EMBL" id="MCP3732771.1"/>
    </source>
</evidence>
<dbReference type="InterPro" id="IPR041854">
    <property type="entry name" value="BFD-like_2Fe2S-bd_dom_sf"/>
</dbReference>
<dbReference type="InterPro" id="IPR041117">
    <property type="entry name" value="SoxA_A3"/>
</dbReference>
<evidence type="ECO:0000256" key="1">
    <source>
        <dbReference type="ARBA" id="ARBA00008609"/>
    </source>
</evidence>
<feature type="domain" description="Aminomethyltransferase C-terminal" evidence="5">
    <location>
        <begin position="898"/>
        <end position="983"/>
    </location>
</feature>
<dbReference type="Gene3D" id="3.10.20.440">
    <property type="entry name" value="2Fe-2S iron-sulphur cluster binding domain, sarcosine oxidase, alpha subunit, N-terminal domain"/>
    <property type="match status" value="1"/>
</dbReference>
<dbReference type="EMBL" id="JAMLDX010000023">
    <property type="protein sequence ID" value="MCP3732771.1"/>
    <property type="molecule type" value="Genomic_DNA"/>
</dbReference>
<protein>
    <submittedName>
        <fullName evidence="7">Sarcosine oxidase subunit alpha family protein</fullName>
    </submittedName>
</protein>
<dbReference type="Gene3D" id="3.50.50.60">
    <property type="entry name" value="FAD/NAD(P)-binding domain"/>
    <property type="match status" value="2"/>
</dbReference>
<dbReference type="AlphaFoldDB" id="A0A9X2HQY9"/>
<keyword evidence="2" id="KW-0560">Oxidoreductase</keyword>
<dbReference type="SUPFAM" id="SSF101790">
    <property type="entry name" value="Aminomethyltransferase beta-barrel domain"/>
    <property type="match status" value="1"/>
</dbReference>
<gene>
    <name evidence="7" type="ORF">M9978_20335</name>
</gene>
<dbReference type="Gene3D" id="1.10.10.1100">
    <property type="entry name" value="BFD-like [2Fe-2S]-binding domain"/>
    <property type="match status" value="1"/>
</dbReference>
<dbReference type="Proteomes" id="UP001139451">
    <property type="component" value="Unassembled WGS sequence"/>
</dbReference>
<dbReference type="Pfam" id="PF13510">
    <property type="entry name" value="Fer2_4"/>
    <property type="match status" value="1"/>
</dbReference>
<comment type="caution">
    <text evidence="7">The sequence shown here is derived from an EMBL/GenBank/DDBJ whole genome shotgun (WGS) entry which is preliminary data.</text>
</comment>
<evidence type="ECO:0000256" key="2">
    <source>
        <dbReference type="ARBA" id="ARBA00023002"/>
    </source>
</evidence>
<dbReference type="PIRSF" id="PIRSF037980">
    <property type="entry name" value="SoxA"/>
    <property type="match status" value="1"/>
</dbReference>
<feature type="domain" description="GCVT N-terminal" evidence="3">
    <location>
        <begin position="608"/>
        <end position="878"/>
    </location>
</feature>
<reference evidence="7" key="1">
    <citation type="submission" date="2022-05" db="EMBL/GenBank/DDBJ databases">
        <title>Sphingomonas sp. strain MG17 Genome sequencing and assembly.</title>
        <authorList>
            <person name="Kim I."/>
        </authorList>
    </citation>
    <scope>NUCLEOTIDE SEQUENCE</scope>
    <source>
        <strain evidence="7">MG17</strain>
    </source>
</reference>
<dbReference type="InterPro" id="IPR036188">
    <property type="entry name" value="FAD/NAD-bd_sf"/>
</dbReference>
<dbReference type="PRINTS" id="PR00411">
    <property type="entry name" value="PNDRDTASEI"/>
</dbReference>
<dbReference type="PRINTS" id="PR00368">
    <property type="entry name" value="FADPNR"/>
</dbReference>
<dbReference type="InterPro" id="IPR006277">
    <property type="entry name" value="Sarcosine_oxidase_asu"/>
</dbReference>
<dbReference type="InterPro" id="IPR013977">
    <property type="entry name" value="GcvT_C"/>
</dbReference>